<keyword evidence="2" id="KW-1185">Reference proteome</keyword>
<dbReference type="EMBL" id="JYDO01000004">
    <property type="protein sequence ID" value="KRZ79955.1"/>
    <property type="molecule type" value="Genomic_DNA"/>
</dbReference>
<dbReference type="Proteomes" id="UP000054843">
    <property type="component" value="Unassembled WGS sequence"/>
</dbReference>
<proteinExistence type="predicted"/>
<organism evidence="1 2">
    <name type="scientific">Trichinella papuae</name>
    <dbReference type="NCBI Taxonomy" id="268474"/>
    <lineage>
        <taxon>Eukaryota</taxon>
        <taxon>Metazoa</taxon>
        <taxon>Ecdysozoa</taxon>
        <taxon>Nematoda</taxon>
        <taxon>Enoplea</taxon>
        <taxon>Dorylaimia</taxon>
        <taxon>Trichinellida</taxon>
        <taxon>Trichinellidae</taxon>
        <taxon>Trichinella</taxon>
    </lineage>
</organism>
<evidence type="ECO:0000313" key="2">
    <source>
        <dbReference type="Proteomes" id="UP000054843"/>
    </source>
</evidence>
<comment type="caution">
    <text evidence="1">The sequence shown here is derived from an EMBL/GenBank/DDBJ whole genome shotgun (WGS) entry which is preliminary data.</text>
</comment>
<protein>
    <submittedName>
        <fullName evidence="1">Uncharacterized protein</fullName>
    </submittedName>
</protein>
<evidence type="ECO:0000313" key="1">
    <source>
        <dbReference type="EMBL" id="KRZ79955.1"/>
    </source>
</evidence>
<accession>A0A0V1N7U6</accession>
<gene>
    <name evidence="1" type="ORF">T10_6453</name>
</gene>
<sequence length="109" mass="12080">MELKIARPQEMMNTPPRSENYLKRDWLPVESGSQVPVMRNTGACGKGACKEKTAELIKTQSLVHQDVADEIVVAGGAHPMALSGVSCSRDWFESCSERSAEKTLRRDMN</sequence>
<reference evidence="1 2" key="1">
    <citation type="submission" date="2015-01" db="EMBL/GenBank/DDBJ databases">
        <title>Evolution of Trichinella species and genotypes.</title>
        <authorList>
            <person name="Korhonen P.K."/>
            <person name="Edoardo P."/>
            <person name="Giuseppe L.R."/>
            <person name="Gasser R.B."/>
        </authorList>
    </citation>
    <scope>NUCLEOTIDE SEQUENCE [LARGE SCALE GENOMIC DNA]</scope>
    <source>
        <strain evidence="1">ISS1980</strain>
    </source>
</reference>
<name>A0A0V1N7U6_9BILA</name>
<dbReference type="AlphaFoldDB" id="A0A0V1N7U6"/>